<keyword evidence="6" id="KW-1185">Reference proteome</keyword>
<accession>A0ABS8JG31</accession>
<protein>
    <submittedName>
        <fullName evidence="5">Patatin-like phospholipase family protein</fullName>
    </submittedName>
</protein>
<proteinExistence type="predicted"/>
<dbReference type="Pfam" id="PF01734">
    <property type="entry name" value="Patatin"/>
    <property type="match status" value="1"/>
</dbReference>
<feature type="transmembrane region" description="Helical" evidence="3">
    <location>
        <begin position="225"/>
        <end position="244"/>
    </location>
</feature>
<reference evidence="5" key="1">
    <citation type="submission" date="2021-10" db="EMBL/GenBank/DDBJ databases">
        <authorList>
            <person name="Lyu M."/>
            <person name="Wang X."/>
            <person name="Meng X."/>
            <person name="Xu K."/>
        </authorList>
    </citation>
    <scope>NUCLEOTIDE SEQUENCE</scope>
    <source>
        <strain evidence="5">A6</strain>
    </source>
</reference>
<dbReference type="Gene3D" id="3.40.1090.10">
    <property type="entry name" value="Cytosolic phospholipase A2 catalytic domain"/>
    <property type="match status" value="2"/>
</dbReference>
<evidence type="ECO:0000259" key="4">
    <source>
        <dbReference type="Pfam" id="PF01734"/>
    </source>
</evidence>
<name>A0ABS8JG31_9GAMM</name>
<feature type="transmembrane region" description="Helical" evidence="3">
    <location>
        <begin position="264"/>
        <end position="285"/>
    </location>
</feature>
<dbReference type="InterPro" id="IPR002641">
    <property type="entry name" value="PNPLA_dom"/>
</dbReference>
<feature type="transmembrane region" description="Helical" evidence="3">
    <location>
        <begin position="433"/>
        <end position="451"/>
    </location>
</feature>
<dbReference type="SUPFAM" id="SSF52151">
    <property type="entry name" value="FabD/lysophospholipase-like"/>
    <property type="match status" value="2"/>
</dbReference>
<keyword evidence="1" id="KW-0443">Lipid metabolism</keyword>
<dbReference type="RefSeq" id="WP_230526161.1">
    <property type="nucleotide sequence ID" value="NZ_JAJGAK010000001.1"/>
</dbReference>
<keyword evidence="3" id="KW-0472">Membrane</keyword>
<evidence type="ECO:0000256" key="1">
    <source>
        <dbReference type="ARBA" id="ARBA00023098"/>
    </source>
</evidence>
<feature type="transmembrane region" description="Helical" evidence="3">
    <location>
        <begin position="292"/>
        <end position="313"/>
    </location>
</feature>
<feature type="transmembrane region" description="Helical" evidence="3">
    <location>
        <begin position="319"/>
        <end position="341"/>
    </location>
</feature>
<dbReference type="PANTHER" id="PTHR10728:SF40">
    <property type="entry name" value="PATATIN FAMILY PROTEIN"/>
    <property type="match status" value="1"/>
</dbReference>
<organism evidence="5 6">
    <name type="scientific">Noviluteimonas lactosilytica</name>
    <dbReference type="NCBI Taxonomy" id="2888523"/>
    <lineage>
        <taxon>Bacteria</taxon>
        <taxon>Pseudomonadati</taxon>
        <taxon>Pseudomonadota</taxon>
        <taxon>Gammaproteobacteria</taxon>
        <taxon>Lysobacterales</taxon>
        <taxon>Lysobacteraceae</taxon>
        <taxon>Noviluteimonas</taxon>
    </lineage>
</organism>
<dbReference type="PANTHER" id="PTHR10728">
    <property type="entry name" value="CYTOSOLIC PHOSPHOLIPASE A2"/>
    <property type="match status" value="1"/>
</dbReference>
<feature type="region of interest" description="Disordered" evidence="2">
    <location>
        <begin position="674"/>
        <end position="698"/>
    </location>
</feature>
<dbReference type="Proteomes" id="UP001165293">
    <property type="component" value="Unassembled WGS sequence"/>
</dbReference>
<evidence type="ECO:0000313" key="6">
    <source>
        <dbReference type="Proteomes" id="UP001165293"/>
    </source>
</evidence>
<comment type="caution">
    <text evidence="5">The sequence shown here is derived from an EMBL/GenBank/DDBJ whole genome shotgun (WGS) entry which is preliminary data.</text>
</comment>
<dbReference type="EMBL" id="JAJGAK010000001">
    <property type="protein sequence ID" value="MCC8362573.1"/>
    <property type="molecule type" value="Genomic_DNA"/>
</dbReference>
<feature type="transmembrane region" description="Helical" evidence="3">
    <location>
        <begin position="388"/>
        <end position="412"/>
    </location>
</feature>
<gene>
    <name evidence="5" type="ORF">LK996_05735</name>
</gene>
<feature type="transmembrane region" description="Helical" evidence="3">
    <location>
        <begin position="504"/>
        <end position="530"/>
    </location>
</feature>
<evidence type="ECO:0000313" key="5">
    <source>
        <dbReference type="EMBL" id="MCC8362573.1"/>
    </source>
</evidence>
<evidence type="ECO:0000256" key="3">
    <source>
        <dbReference type="SAM" id="Phobius"/>
    </source>
</evidence>
<dbReference type="InterPro" id="IPR016035">
    <property type="entry name" value="Acyl_Trfase/lysoPLipase"/>
</dbReference>
<keyword evidence="3" id="KW-0812">Transmembrane</keyword>
<feature type="domain" description="PNPLA" evidence="4">
    <location>
        <begin position="78"/>
        <end position="156"/>
    </location>
</feature>
<sequence>MAANPNAFALALVFLCCEVAMNDTAHTKSSAQYSPVGLDISIDAEGSTDPNDELRARELECILGKQSGDSSKVRAWGLALSGGGIRSATFALGVLQALANQRWLGGFHYLSTVSGGGYIGAFLQGLLKHHGLEHTIDELDPARNGPRDSKRCNDKPRGQTIRELRAYSNYLTPNKGRLSADRVTLITTFIGNMLLTQLQLVGWFLLALAIPYATFLAASQLTPSYGTLALASICASVAMAIRGLDQMAADAAAENSQVHRSTASAQYAPPLLLTLGIFLVACLAFPSRPGSLTTVPISLFDPIVASLVAPAIAPTGIPIGVVAIAAAFIAAQLTWVLLWLFRKKRKHGRGRKLTLHVVIAALCAVLAAAGLWAIQWNYGSFVRWPKEWGVLVFGAPIVFLVFFCASLLYVGLTLTREEDRVPRERWARLLGRIGLFVLFTISLPAVVIAYGPPLLNIDQDSPWITQIAAVAPVVWGALGAYAAYFDRVAAPGRVTWRTHAKNLVIGLAPVAMVAGALVLSVKLGEVLMLGLNSRGYDELQDLTDKLLPAMWPQIAGKFLLIAVVLSVMRVLIDDNEFSMNGFYRNRLVRCYLAPSRNQRRPDPDIGVDTEDDIWLKDLASIHGGPGEPNATDRPLYPLVCSAANLMSTRDLDWQDRRAASFIFSPRHCGHVPLPGRKGALGDRWPSPDKREGDKASEEEQQMLGAFADGPQPLTQTVTLGTAISISGAAVSPQMGYHSSPAVAFLLTLFNARLGWWVANRNGNTGFLAQMRRILVNKVLYELFSRSAADAPHTYVSDGGHFENLGIYELVRRRCRFILAVDASADPDRDFESLGNAIHKCRVDLGASIDIDVSLMRPDKRGYSRRFATLGKIKYANDETGLIVYLKPSLLGNETADIAHYAAAHPSFPHESTSDQFFDEHQFEAYRQLGYIAGRRLCGLTRMEQPGDLPIRAENRGLSELNLHHDGIKEELLVELEHRLFEPSDAIALRFSKHSAALSRLLERQRRTSELKCMDASLYRGWAHAVGGDVSSPNALPRKTEEFRACFYFAQEVIQLIESVYVDLDLERNFNHPDNHGWINYFRQWASVPMLRLAWALGSQSVGRRFARFCEKSLGMPRMSESLKMTWDRAIDEKRLRELADGLHSAGKISRIEQEVMLSDPVKERVMRGIPLQVGLLNFAWAKIFEGPLPNLRNLDSLNVGMLLAIPSGRAGNSPDTVIVSRIQDHMRRLGLGTEMLAIAARKLKKLETATITPGNYGESIGPVDVKAARRQQRKLQAMLDRACSLRNQC</sequence>
<feature type="transmembrane region" description="Helical" evidence="3">
    <location>
        <begin position="200"/>
        <end position="218"/>
    </location>
</feature>
<feature type="transmembrane region" description="Helical" evidence="3">
    <location>
        <begin position="463"/>
        <end position="484"/>
    </location>
</feature>
<feature type="compositionally biased region" description="Basic and acidic residues" evidence="2">
    <location>
        <begin position="685"/>
        <end position="697"/>
    </location>
</feature>
<evidence type="ECO:0000256" key="2">
    <source>
        <dbReference type="SAM" id="MobiDB-lite"/>
    </source>
</evidence>
<keyword evidence="3" id="KW-1133">Transmembrane helix</keyword>
<feature type="transmembrane region" description="Helical" evidence="3">
    <location>
        <begin position="353"/>
        <end position="376"/>
    </location>
</feature>